<dbReference type="PANTHER" id="PTHR10851:SF0">
    <property type="entry name" value="PYRIDOXINE-5'-PHOSPHATE OXIDASE"/>
    <property type="match status" value="1"/>
</dbReference>
<evidence type="ECO:0000256" key="4">
    <source>
        <dbReference type="ARBA" id="ARBA00023002"/>
    </source>
</evidence>
<gene>
    <name evidence="5 8" type="primary">pdxH</name>
    <name evidence="8" type="ORF">L0U88_14295</name>
</gene>
<dbReference type="InterPro" id="IPR012349">
    <property type="entry name" value="Split_barrel_FMN-bd"/>
</dbReference>
<feature type="binding site" evidence="5">
    <location>
        <position position="107"/>
    </location>
    <ligand>
        <name>FMN</name>
        <dbReference type="ChEBI" id="CHEBI:58210"/>
    </ligand>
</feature>
<feature type="binding site" evidence="5">
    <location>
        <begin position="78"/>
        <end position="79"/>
    </location>
    <ligand>
        <name>FMN</name>
        <dbReference type="ChEBI" id="CHEBI:58210"/>
    </ligand>
</feature>
<dbReference type="Proteomes" id="UP001200145">
    <property type="component" value="Unassembled WGS sequence"/>
</dbReference>
<feature type="domain" description="Pyridoxine 5'-phosphate oxidase dimerisation C-terminal" evidence="7">
    <location>
        <begin position="174"/>
        <end position="215"/>
    </location>
</feature>
<dbReference type="SUPFAM" id="SSF50475">
    <property type="entry name" value="FMN-binding split barrel"/>
    <property type="match status" value="1"/>
</dbReference>
<feature type="binding site" evidence="5">
    <location>
        <position position="85"/>
    </location>
    <ligand>
        <name>FMN</name>
        <dbReference type="ChEBI" id="CHEBI:58210"/>
    </ligand>
</feature>
<dbReference type="Pfam" id="PF01243">
    <property type="entry name" value="PNPOx_N"/>
    <property type="match status" value="1"/>
</dbReference>
<dbReference type="PROSITE" id="PS01064">
    <property type="entry name" value="PYRIDOX_OXIDASE"/>
    <property type="match status" value="1"/>
</dbReference>
<evidence type="ECO:0000256" key="3">
    <source>
        <dbReference type="ARBA" id="ARBA00022643"/>
    </source>
</evidence>
<keyword evidence="3 5" id="KW-0288">FMN</keyword>
<feature type="domain" description="Pyridoxamine 5'-phosphate oxidase N-terminal" evidence="6">
    <location>
        <begin position="37"/>
        <end position="155"/>
    </location>
</feature>
<evidence type="ECO:0000313" key="8">
    <source>
        <dbReference type="EMBL" id="MCF1715806.1"/>
    </source>
</evidence>
<keyword evidence="2 5" id="KW-0285">Flavoprotein</keyword>
<evidence type="ECO:0000256" key="1">
    <source>
        <dbReference type="ARBA" id="ARBA00007301"/>
    </source>
</evidence>
<comment type="similarity">
    <text evidence="1 5">Belongs to the pyridoxamine 5'-phosphate oxidase family.</text>
</comment>
<dbReference type="RefSeq" id="WP_234866754.1">
    <property type="nucleotide sequence ID" value="NZ_JAKEVY010000003.1"/>
</dbReference>
<feature type="binding site" evidence="5">
    <location>
        <begin position="193"/>
        <end position="195"/>
    </location>
    <ligand>
        <name>substrate</name>
    </ligand>
</feature>
<feature type="binding site" evidence="5">
    <location>
        <begin position="142"/>
        <end position="143"/>
    </location>
    <ligand>
        <name>FMN</name>
        <dbReference type="ChEBI" id="CHEBI:58210"/>
    </ligand>
</feature>
<comment type="caution">
    <text evidence="8">The sequence shown here is derived from an EMBL/GenBank/DDBJ whole genome shotgun (WGS) entry which is preliminary data.</text>
</comment>
<feature type="binding site" evidence="5">
    <location>
        <position position="197"/>
    </location>
    <ligand>
        <name>FMN</name>
        <dbReference type="ChEBI" id="CHEBI:58210"/>
    </ligand>
</feature>
<dbReference type="Gene3D" id="2.30.110.10">
    <property type="entry name" value="Electron Transport, Fmn-binding Protein, Chain A"/>
    <property type="match status" value="1"/>
</dbReference>
<sequence length="215" mass="25054">MSHHSIASIRKDYKQHRLTEADVAKDPITQFTNWWQEALKSEIDEVNAMTLATASADGFPSARIVLLKGYDSNGFVFYTNYHSFKGQQLEENPRACIVFFWKELERQVRITGLIHKVSSEESDEYFHSRPEGSRIGAWTSPQSQVIENREQLEKKEKELKKAFEGKEIPRPLHWGGYCVKPLIVEFWQGRPSRLHDRIQYTMEDNGGWKIERLAP</sequence>
<evidence type="ECO:0000259" key="7">
    <source>
        <dbReference type="Pfam" id="PF10590"/>
    </source>
</evidence>
<comment type="pathway">
    <text evidence="5">Cofactor metabolism; pyridoxal 5'-phosphate salvage; pyridoxal 5'-phosphate from pyridoxine 5'-phosphate: step 1/1.</text>
</comment>
<keyword evidence="4 5" id="KW-0560">Oxidoreductase</keyword>
<dbReference type="EMBL" id="JAKEVY010000003">
    <property type="protein sequence ID" value="MCF1715806.1"/>
    <property type="molecule type" value="Genomic_DNA"/>
</dbReference>
<protein>
    <recommendedName>
        <fullName evidence="5">Pyridoxine/pyridoxamine 5'-phosphate oxidase</fullName>
        <ecNumber evidence="5">1.4.3.5</ecNumber>
    </recommendedName>
    <alternativeName>
        <fullName evidence="5">PNP/PMP oxidase</fullName>
        <shortName evidence="5">PNPOx</shortName>
    </alternativeName>
    <alternativeName>
        <fullName evidence="5">Pyridoxal 5'-phosphate synthase</fullName>
    </alternativeName>
</protein>
<comment type="caution">
    <text evidence="5">Lacks conserved residue(s) required for the propagation of feature annotation.</text>
</comment>
<comment type="subunit">
    <text evidence="5">Homodimer.</text>
</comment>
<comment type="pathway">
    <text evidence="5">Cofactor metabolism; pyridoxal 5'-phosphate salvage; pyridoxal 5'-phosphate from pyridoxamine 5'-phosphate: step 1/1.</text>
</comment>
<comment type="cofactor">
    <cofactor evidence="5">
        <name>FMN</name>
        <dbReference type="ChEBI" id="CHEBI:58210"/>
    </cofactor>
    <text evidence="5">Binds 1 FMN per subunit.</text>
</comment>
<feature type="binding site" evidence="5">
    <location>
        <position position="133"/>
    </location>
    <ligand>
        <name>substrate</name>
    </ligand>
</feature>
<comment type="catalytic activity">
    <reaction evidence="5">
        <text>pyridoxamine 5'-phosphate + O2 + H2O = pyridoxal 5'-phosphate + H2O2 + NH4(+)</text>
        <dbReference type="Rhea" id="RHEA:15817"/>
        <dbReference type="ChEBI" id="CHEBI:15377"/>
        <dbReference type="ChEBI" id="CHEBI:15379"/>
        <dbReference type="ChEBI" id="CHEBI:16240"/>
        <dbReference type="ChEBI" id="CHEBI:28938"/>
        <dbReference type="ChEBI" id="CHEBI:58451"/>
        <dbReference type="ChEBI" id="CHEBI:597326"/>
        <dbReference type="EC" id="1.4.3.5"/>
    </reaction>
</comment>
<dbReference type="NCBIfam" id="NF004231">
    <property type="entry name" value="PRK05679.1"/>
    <property type="match status" value="1"/>
</dbReference>
<accession>A0ABS9BJB9</accession>
<keyword evidence="5" id="KW-0664">Pyridoxine biosynthesis</keyword>
<feature type="binding site" evidence="5">
    <location>
        <position position="187"/>
    </location>
    <ligand>
        <name>FMN</name>
        <dbReference type="ChEBI" id="CHEBI:58210"/>
    </ligand>
</feature>
<dbReference type="PIRSF" id="PIRSF000190">
    <property type="entry name" value="Pyd_amn-ph_oxd"/>
    <property type="match status" value="1"/>
</dbReference>
<name>A0ABS9BJB9_9BACT</name>
<dbReference type="NCBIfam" id="TIGR00558">
    <property type="entry name" value="pdxH"/>
    <property type="match status" value="1"/>
</dbReference>
<comment type="catalytic activity">
    <reaction evidence="5">
        <text>pyridoxine 5'-phosphate + O2 = pyridoxal 5'-phosphate + H2O2</text>
        <dbReference type="Rhea" id="RHEA:15149"/>
        <dbReference type="ChEBI" id="CHEBI:15379"/>
        <dbReference type="ChEBI" id="CHEBI:16240"/>
        <dbReference type="ChEBI" id="CHEBI:58589"/>
        <dbReference type="ChEBI" id="CHEBI:597326"/>
        <dbReference type="EC" id="1.4.3.5"/>
    </reaction>
</comment>
<keyword evidence="9" id="KW-1185">Reference proteome</keyword>
<dbReference type="EC" id="1.4.3.5" evidence="5"/>
<evidence type="ECO:0000313" key="9">
    <source>
        <dbReference type="Proteomes" id="UP001200145"/>
    </source>
</evidence>
<dbReference type="Pfam" id="PF10590">
    <property type="entry name" value="PNP_phzG_C"/>
    <property type="match status" value="1"/>
</dbReference>
<dbReference type="HAMAP" id="MF_01629">
    <property type="entry name" value="PdxH"/>
    <property type="match status" value="1"/>
</dbReference>
<evidence type="ECO:0000256" key="2">
    <source>
        <dbReference type="ARBA" id="ARBA00022630"/>
    </source>
</evidence>
<evidence type="ECO:0000256" key="5">
    <source>
        <dbReference type="HAMAP-Rule" id="MF_01629"/>
    </source>
</evidence>
<dbReference type="GO" id="GO:0004733">
    <property type="term" value="F:pyridoxamine phosphate oxidase activity"/>
    <property type="evidence" value="ECO:0007669"/>
    <property type="project" value="UniProtKB-EC"/>
</dbReference>
<evidence type="ECO:0000259" key="6">
    <source>
        <dbReference type="Pfam" id="PF01243"/>
    </source>
</evidence>
<feature type="binding site" evidence="5">
    <location>
        <position position="68"/>
    </location>
    <ligand>
        <name>substrate</name>
    </ligand>
</feature>
<dbReference type="InterPro" id="IPR019576">
    <property type="entry name" value="Pyridoxamine_oxidase_dimer_C"/>
</dbReference>
<dbReference type="InterPro" id="IPR000659">
    <property type="entry name" value="Pyridox_Oxase"/>
</dbReference>
<dbReference type="InterPro" id="IPR011576">
    <property type="entry name" value="Pyridox_Oxase_N"/>
</dbReference>
<proteinExistence type="inferred from homology"/>
<comment type="function">
    <text evidence="5">Catalyzes the oxidation of either pyridoxine 5'-phosphate (PNP) or pyridoxamine 5'-phosphate (PMP) into pyridoxal 5'-phosphate (PLP).</text>
</comment>
<dbReference type="InterPro" id="IPR019740">
    <property type="entry name" value="Pyridox_Oxase_CS"/>
</dbReference>
<reference evidence="8 9" key="1">
    <citation type="submission" date="2022-01" db="EMBL/GenBank/DDBJ databases">
        <title>Flavihumibacter sp. nov., isolated from sediment of a river.</title>
        <authorList>
            <person name="Liu H."/>
        </authorList>
    </citation>
    <scope>NUCLEOTIDE SEQUENCE [LARGE SCALE GENOMIC DNA]</scope>
    <source>
        <strain evidence="8 9">RY-1</strain>
    </source>
</reference>
<feature type="binding site" evidence="5">
    <location>
        <position position="129"/>
    </location>
    <ligand>
        <name>substrate</name>
    </ligand>
</feature>
<organism evidence="8 9">
    <name type="scientific">Flavihumibacter fluminis</name>
    <dbReference type="NCBI Taxonomy" id="2909236"/>
    <lineage>
        <taxon>Bacteria</taxon>
        <taxon>Pseudomonadati</taxon>
        <taxon>Bacteroidota</taxon>
        <taxon>Chitinophagia</taxon>
        <taxon>Chitinophagales</taxon>
        <taxon>Chitinophagaceae</taxon>
        <taxon>Flavihumibacter</taxon>
    </lineage>
</organism>
<dbReference type="PANTHER" id="PTHR10851">
    <property type="entry name" value="PYRIDOXINE-5-PHOSPHATE OXIDASE"/>
    <property type="match status" value="1"/>
</dbReference>
<feature type="binding site" evidence="5">
    <location>
        <begin position="63"/>
        <end position="68"/>
    </location>
    <ligand>
        <name>FMN</name>
        <dbReference type="ChEBI" id="CHEBI:58210"/>
    </ligand>
</feature>
<feature type="binding site" evidence="5">
    <location>
        <position position="125"/>
    </location>
    <ligand>
        <name>substrate</name>
    </ligand>
</feature>